<accession>A0AAD9FVZ9</accession>
<dbReference type="Proteomes" id="UP001182556">
    <property type="component" value="Unassembled WGS sequence"/>
</dbReference>
<evidence type="ECO:0000313" key="2">
    <source>
        <dbReference type="Proteomes" id="UP001182556"/>
    </source>
</evidence>
<gene>
    <name evidence="1" type="ORF">DB88DRAFT_543607</name>
</gene>
<organism evidence="1 2">
    <name type="scientific">Papiliotrema laurentii</name>
    <name type="common">Cryptococcus laurentii</name>
    <dbReference type="NCBI Taxonomy" id="5418"/>
    <lineage>
        <taxon>Eukaryota</taxon>
        <taxon>Fungi</taxon>
        <taxon>Dikarya</taxon>
        <taxon>Basidiomycota</taxon>
        <taxon>Agaricomycotina</taxon>
        <taxon>Tremellomycetes</taxon>
        <taxon>Tremellales</taxon>
        <taxon>Rhynchogastremaceae</taxon>
        <taxon>Papiliotrema</taxon>
    </lineage>
</organism>
<reference evidence="1" key="1">
    <citation type="submission" date="2023-02" db="EMBL/GenBank/DDBJ databases">
        <title>Identification and recombinant expression of a fungal hydrolase from Papiliotrema laurentii that hydrolyzes apple cutin and clears colloidal polyester polyurethane.</title>
        <authorList>
            <consortium name="DOE Joint Genome Institute"/>
            <person name="Roman V.A."/>
            <person name="Bojanowski C."/>
            <person name="Crable B.R."/>
            <person name="Wagner D.N."/>
            <person name="Hung C.S."/>
            <person name="Nadeau L.J."/>
            <person name="Schratz L."/>
            <person name="Haridas S."/>
            <person name="Pangilinan J."/>
            <person name="Lipzen A."/>
            <person name="Na H."/>
            <person name="Yan M."/>
            <person name="Ng V."/>
            <person name="Grigoriev I.V."/>
            <person name="Spatafora J.W."/>
            <person name="Barlow D."/>
            <person name="Biffinger J."/>
            <person name="Kelley-Loughnane N."/>
            <person name="Varaljay V.A."/>
            <person name="Crookes-Goodson W.J."/>
        </authorList>
    </citation>
    <scope>NUCLEOTIDE SEQUENCE</scope>
    <source>
        <strain evidence="1">5307AH</strain>
    </source>
</reference>
<protein>
    <submittedName>
        <fullName evidence="1">Uncharacterized protein</fullName>
    </submittedName>
</protein>
<name>A0AAD9FVZ9_PAPLA</name>
<comment type="caution">
    <text evidence="1">The sequence shown here is derived from an EMBL/GenBank/DDBJ whole genome shotgun (WGS) entry which is preliminary data.</text>
</comment>
<dbReference type="AlphaFoldDB" id="A0AAD9FVZ9"/>
<evidence type="ECO:0000313" key="1">
    <source>
        <dbReference type="EMBL" id="KAK1927117.1"/>
    </source>
</evidence>
<dbReference type="EMBL" id="JAODAN010000001">
    <property type="protein sequence ID" value="KAK1927117.1"/>
    <property type="molecule type" value="Genomic_DNA"/>
</dbReference>
<keyword evidence="2" id="KW-1185">Reference proteome</keyword>
<sequence length="257" mass="28164">MQSFSPGIESSEATKDGVLDSGKTGADFVSATGCFILLCDGSDTGTTNLATETQQFGAQRSDFESWRDRKITEIIGTQLSLARNASAGILNNPTDPRILQRYKEHMRVLYDKYYGKGPDETHTDDTDDRKADFKKMLEGWVDTMMSGKYVGSSNDLADTQTFAFKQGPPSFNLLNARTMENPDQKPWDTSRIYTSPGGDSGCSDYWEATHIGTVVIGQGATWGKQFTLLTPTYNGFTATVNMARREGEMSSGSGSRS</sequence>
<proteinExistence type="predicted"/>